<protein>
    <submittedName>
        <fullName evidence="6">LysR family transcriptional regulator</fullName>
    </submittedName>
</protein>
<dbReference type="AlphaFoldDB" id="A0A4R5EP57"/>
<reference evidence="6 7" key="1">
    <citation type="submission" date="2019-03" db="EMBL/GenBank/DDBJ databases">
        <authorList>
            <person name="Zhang S."/>
        </authorList>
    </citation>
    <scope>NUCLEOTIDE SEQUENCE [LARGE SCALE GENOMIC DNA]</scope>
    <source>
        <strain evidence="6 7">S4J41</strain>
    </source>
</reference>
<dbReference type="OrthoDB" id="7328368at2"/>
<dbReference type="InterPro" id="IPR005119">
    <property type="entry name" value="LysR_subst-bd"/>
</dbReference>
<dbReference type="GO" id="GO:0006351">
    <property type="term" value="P:DNA-templated transcription"/>
    <property type="evidence" value="ECO:0007669"/>
    <property type="project" value="TreeGrafter"/>
</dbReference>
<dbReference type="SUPFAM" id="SSF46785">
    <property type="entry name" value="Winged helix' DNA-binding domain"/>
    <property type="match status" value="1"/>
</dbReference>
<evidence type="ECO:0000313" key="6">
    <source>
        <dbReference type="EMBL" id="TDE36270.1"/>
    </source>
</evidence>
<keyword evidence="3" id="KW-0238">DNA-binding</keyword>
<dbReference type="Pfam" id="PF00126">
    <property type="entry name" value="HTH_1"/>
    <property type="match status" value="1"/>
</dbReference>
<evidence type="ECO:0000256" key="2">
    <source>
        <dbReference type="ARBA" id="ARBA00023015"/>
    </source>
</evidence>
<dbReference type="InterPro" id="IPR000847">
    <property type="entry name" value="LysR_HTH_N"/>
</dbReference>
<evidence type="ECO:0000313" key="7">
    <source>
        <dbReference type="Proteomes" id="UP000294662"/>
    </source>
</evidence>
<dbReference type="Gene3D" id="3.40.190.10">
    <property type="entry name" value="Periplasmic binding protein-like II"/>
    <property type="match status" value="2"/>
</dbReference>
<dbReference type="InterPro" id="IPR058163">
    <property type="entry name" value="LysR-type_TF_proteobact-type"/>
</dbReference>
<dbReference type="GO" id="GO:0003700">
    <property type="term" value="F:DNA-binding transcription factor activity"/>
    <property type="evidence" value="ECO:0007669"/>
    <property type="project" value="InterPro"/>
</dbReference>
<organism evidence="6 7">
    <name type="scientific">Antarcticimicrobium sediminis</name>
    <dbReference type="NCBI Taxonomy" id="2546227"/>
    <lineage>
        <taxon>Bacteria</taxon>
        <taxon>Pseudomonadati</taxon>
        <taxon>Pseudomonadota</taxon>
        <taxon>Alphaproteobacteria</taxon>
        <taxon>Rhodobacterales</taxon>
        <taxon>Paracoccaceae</taxon>
        <taxon>Antarcticimicrobium</taxon>
    </lineage>
</organism>
<evidence type="ECO:0000256" key="4">
    <source>
        <dbReference type="ARBA" id="ARBA00023163"/>
    </source>
</evidence>
<dbReference type="PANTHER" id="PTHR30537">
    <property type="entry name" value="HTH-TYPE TRANSCRIPTIONAL REGULATOR"/>
    <property type="match status" value="1"/>
</dbReference>
<comment type="caution">
    <text evidence="6">The sequence shown here is derived from an EMBL/GenBank/DDBJ whole genome shotgun (WGS) entry which is preliminary data.</text>
</comment>
<accession>A0A4R5EP57</accession>
<dbReference type="PROSITE" id="PS50931">
    <property type="entry name" value="HTH_LYSR"/>
    <property type="match status" value="1"/>
</dbReference>
<dbReference type="InterPro" id="IPR036388">
    <property type="entry name" value="WH-like_DNA-bd_sf"/>
</dbReference>
<dbReference type="Pfam" id="PF03466">
    <property type="entry name" value="LysR_substrate"/>
    <property type="match status" value="1"/>
</dbReference>
<keyword evidence="2" id="KW-0805">Transcription regulation</keyword>
<proteinExistence type="inferred from homology"/>
<dbReference type="InterPro" id="IPR036390">
    <property type="entry name" value="WH_DNA-bd_sf"/>
</dbReference>
<dbReference type="PANTHER" id="PTHR30537:SF79">
    <property type="entry name" value="TRANSCRIPTIONAL REGULATOR-RELATED"/>
    <property type="match status" value="1"/>
</dbReference>
<name>A0A4R5EP57_9RHOB</name>
<feature type="domain" description="HTH lysR-type" evidence="5">
    <location>
        <begin position="7"/>
        <end position="64"/>
    </location>
</feature>
<dbReference type="EMBL" id="SMFP01000010">
    <property type="protein sequence ID" value="TDE36270.1"/>
    <property type="molecule type" value="Genomic_DNA"/>
</dbReference>
<comment type="similarity">
    <text evidence="1">Belongs to the LysR transcriptional regulatory family.</text>
</comment>
<dbReference type="SUPFAM" id="SSF53850">
    <property type="entry name" value="Periplasmic binding protein-like II"/>
    <property type="match status" value="1"/>
</dbReference>
<dbReference type="Gene3D" id="1.10.10.10">
    <property type="entry name" value="Winged helix-like DNA-binding domain superfamily/Winged helix DNA-binding domain"/>
    <property type="match status" value="1"/>
</dbReference>
<dbReference type="Proteomes" id="UP000294662">
    <property type="component" value="Unassembled WGS sequence"/>
</dbReference>
<gene>
    <name evidence="6" type="ORF">E1B25_15265</name>
</gene>
<keyword evidence="4" id="KW-0804">Transcription</keyword>
<evidence type="ECO:0000259" key="5">
    <source>
        <dbReference type="PROSITE" id="PS50931"/>
    </source>
</evidence>
<evidence type="ECO:0000256" key="3">
    <source>
        <dbReference type="ARBA" id="ARBA00023125"/>
    </source>
</evidence>
<sequence>MDWLTMPPLSALRAFSAFAEAGKLSDAGAALNISHAAVSQQLRALERYMGVPLLDRTGRALRLTAEGRQLADSLALGFGTISATVQELTGRGADRPLHVSVTPSFAGAWLMPRLAGFSQTHPDINLRVDPTPQLVDLTPGGIDLALRHGKGPWPGLQSEALLDAQLIVVAAPALLQGRQVGHPADLVDLPWIEELGTNEASTWLETHGAAPGAARRRTQLPGNLMLESARQGLGVLITVRLFVEPDLAAGRLVELFEMRHDARYHIVTRPGVLRPAARAFVAWLRREARVTRAH</sequence>
<keyword evidence="7" id="KW-1185">Reference proteome</keyword>
<dbReference type="GO" id="GO:0043565">
    <property type="term" value="F:sequence-specific DNA binding"/>
    <property type="evidence" value="ECO:0007669"/>
    <property type="project" value="TreeGrafter"/>
</dbReference>
<dbReference type="RefSeq" id="WP_132830382.1">
    <property type="nucleotide sequence ID" value="NZ_SMFP01000010.1"/>
</dbReference>
<evidence type="ECO:0000256" key="1">
    <source>
        <dbReference type="ARBA" id="ARBA00009437"/>
    </source>
</evidence>